<organism evidence="4 5">
    <name type="scientific">Calidithermus roseus</name>
    <dbReference type="NCBI Taxonomy" id="1644118"/>
    <lineage>
        <taxon>Bacteria</taxon>
        <taxon>Thermotogati</taxon>
        <taxon>Deinococcota</taxon>
        <taxon>Deinococci</taxon>
        <taxon>Thermales</taxon>
        <taxon>Thermaceae</taxon>
        <taxon>Calidithermus</taxon>
    </lineage>
</organism>
<dbReference type="RefSeq" id="WP_245969659.1">
    <property type="nucleotide sequence ID" value="NZ_QWLA01000022.1"/>
</dbReference>
<evidence type="ECO:0000256" key="1">
    <source>
        <dbReference type="ARBA" id="ARBA00022679"/>
    </source>
</evidence>
<evidence type="ECO:0000313" key="4">
    <source>
        <dbReference type="EMBL" id="RIH87150.1"/>
    </source>
</evidence>
<dbReference type="PROSITE" id="PS51186">
    <property type="entry name" value="GNAT"/>
    <property type="match status" value="1"/>
</dbReference>
<evidence type="ECO:0000256" key="2">
    <source>
        <dbReference type="ARBA" id="ARBA00023315"/>
    </source>
</evidence>
<dbReference type="NCBIfam" id="NF040501">
    <property type="entry name" value="resist_ArsN2"/>
    <property type="match status" value="1"/>
</dbReference>
<dbReference type="CDD" id="cd04301">
    <property type="entry name" value="NAT_SF"/>
    <property type="match status" value="1"/>
</dbReference>
<dbReference type="SUPFAM" id="SSF55729">
    <property type="entry name" value="Acyl-CoA N-acyltransferases (Nat)"/>
    <property type="match status" value="1"/>
</dbReference>
<dbReference type="EC" id="2.3.1.1" evidence="4"/>
<dbReference type="GO" id="GO:0016747">
    <property type="term" value="F:acyltransferase activity, transferring groups other than amino-acyl groups"/>
    <property type="evidence" value="ECO:0007669"/>
    <property type="project" value="InterPro"/>
</dbReference>
<dbReference type="Gene3D" id="3.40.630.30">
    <property type="match status" value="1"/>
</dbReference>
<keyword evidence="2 4" id="KW-0012">Acyltransferase</keyword>
<dbReference type="Proteomes" id="UP000265341">
    <property type="component" value="Unassembled WGS sequence"/>
</dbReference>
<evidence type="ECO:0000259" key="3">
    <source>
        <dbReference type="PROSITE" id="PS51186"/>
    </source>
</evidence>
<dbReference type="EMBL" id="QWLA01000022">
    <property type="protein sequence ID" value="RIH87150.1"/>
    <property type="molecule type" value="Genomic_DNA"/>
</dbReference>
<dbReference type="PANTHER" id="PTHR43877">
    <property type="entry name" value="AMINOALKYLPHOSPHONATE N-ACETYLTRANSFERASE-RELATED-RELATED"/>
    <property type="match status" value="1"/>
</dbReference>
<feature type="domain" description="N-acetyltransferase" evidence="3">
    <location>
        <begin position="1"/>
        <end position="132"/>
    </location>
</feature>
<accession>A0A399EUE1</accession>
<reference evidence="4 5" key="1">
    <citation type="submission" date="2018-08" db="EMBL/GenBank/DDBJ databases">
        <title>Meiothermus roseus NBRC 110900 genome sequencing project.</title>
        <authorList>
            <person name="Da Costa M.S."/>
            <person name="Albuquerque L."/>
            <person name="Raposo P."/>
            <person name="Froufe H.J.C."/>
            <person name="Barroso C.S."/>
            <person name="Egas C."/>
        </authorList>
    </citation>
    <scope>NUCLEOTIDE SEQUENCE [LARGE SCALE GENOMIC DNA]</scope>
    <source>
        <strain evidence="4 5">NBRC 110900</strain>
    </source>
</reference>
<dbReference type="Pfam" id="PF00583">
    <property type="entry name" value="Acetyltransf_1"/>
    <property type="match status" value="1"/>
</dbReference>
<dbReference type="InterPro" id="IPR050832">
    <property type="entry name" value="Bact_Acetyltransf"/>
</dbReference>
<protein>
    <submittedName>
        <fullName evidence="4">Amino-acid acetyltransferase</fullName>
        <ecNumber evidence="4">2.3.1.1</ecNumber>
    </submittedName>
</protein>
<gene>
    <name evidence="4" type="primary">argA_1</name>
    <name evidence="4" type="ORF">Mrose_01434</name>
</gene>
<keyword evidence="1 4" id="KW-0808">Transferase</keyword>
<dbReference type="InterPro" id="IPR000182">
    <property type="entry name" value="GNAT_dom"/>
</dbReference>
<proteinExistence type="predicted"/>
<comment type="caution">
    <text evidence="4">The sequence shown here is derived from an EMBL/GenBank/DDBJ whole genome shotgun (WGS) entry which is preliminary data.</text>
</comment>
<sequence length="141" mass="15465">MRQARTEGLPQVLELLRQVGLPLEGVAQHLESFLLEFDDEKLVGCAGLEVWDQAGLLRSVAVHPDYRSRGIAGGLVRAALEQARRRGLKSLSLLTTTAEDYFPRFGFVRVERSQLPTALHASEEFRGACPATAAALHLTLS</sequence>
<evidence type="ECO:0000313" key="5">
    <source>
        <dbReference type="Proteomes" id="UP000265341"/>
    </source>
</evidence>
<keyword evidence="5" id="KW-1185">Reference proteome</keyword>
<dbReference type="AlphaFoldDB" id="A0A399EUE1"/>
<dbReference type="InterPro" id="IPR016181">
    <property type="entry name" value="Acyl_CoA_acyltransferase"/>
</dbReference>
<name>A0A399EUE1_9DEIN</name>